<proteinExistence type="predicted"/>
<protein>
    <submittedName>
        <fullName evidence="1">Uncharacterized protein</fullName>
    </submittedName>
</protein>
<dbReference type="EMBL" id="KU862660">
    <property type="protein sequence ID" value="ANA49280.1"/>
    <property type="molecule type" value="Genomic_DNA"/>
</dbReference>
<dbReference type="Proteomes" id="UP000223738">
    <property type="component" value="Segment"/>
</dbReference>
<name>A0A1S5R1J3_9CAUD</name>
<reference evidence="1 2" key="1">
    <citation type="submission" date="2016-03" db="EMBL/GenBank/DDBJ databases">
        <title>Characterization of pf16 and phiPMW: Two novel phages infecting Pseudomonas putida PpG1.</title>
        <authorList>
            <person name="Magill D.J."/>
            <person name="Krylov V.N."/>
            <person name="Allen C.C.R."/>
            <person name="McGrath J.W."/>
            <person name="Quinn J.P."/>
            <person name="Kulakov L.A."/>
        </authorList>
    </citation>
    <scope>NUCLEOTIDE SEQUENCE [LARGE SCALE GENOMIC DNA]</scope>
</reference>
<dbReference type="OrthoDB" id="29073at10239"/>
<sequence length="62" mass="6769">MVRVVEVAPAKTCKCSNCKATLEYSFSDITERAYSCARDGGGTSYMINCPACSKTVYVSKWS</sequence>
<evidence type="ECO:0000313" key="2">
    <source>
        <dbReference type="Proteomes" id="UP000223738"/>
    </source>
</evidence>
<evidence type="ECO:0000313" key="1">
    <source>
        <dbReference type="EMBL" id="ANA49280.1"/>
    </source>
</evidence>
<accession>A0A1S5R1J3</accession>
<organism evidence="1 2">
    <name type="scientific">Pseudomonas phage phiPMW</name>
    <dbReference type="NCBI Taxonomy" id="1815582"/>
    <lineage>
        <taxon>Viruses</taxon>
        <taxon>Duplodnaviria</taxon>
        <taxon>Heunggongvirae</taxon>
        <taxon>Uroviricota</taxon>
        <taxon>Caudoviricetes</taxon>
        <taxon>Plaisancevirus</taxon>
        <taxon>Plaisancevirus PMW</taxon>
    </lineage>
</organism>
<gene>
    <name evidence="1" type="ORF">PMW_155</name>
</gene>
<keyword evidence="2" id="KW-1185">Reference proteome</keyword>